<dbReference type="SUPFAM" id="SSF53474">
    <property type="entry name" value="alpha/beta-Hydrolases"/>
    <property type="match status" value="1"/>
</dbReference>
<feature type="domain" description="Serine aminopeptidase S33" evidence="1">
    <location>
        <begin position="76"/>
        <end position="190"/>
    </location>
</feature>
<gene>
    <name evidence="2" type="ORF">FHR99_002825</name>
</gene>
<dbReference type="InterPro" id="IPR029058">
    <property type="entry name" value="AB_hydrolase_fold"/>
</dbReference>
<evidence type="ECO:0000259" key="1">
    <source>
        <dbReference type="Pfam" id="PF12146"/>
    </source>
</evidence>
<dbReference type="Proteomes" id="UP000537130">
    <property type="component" value="Unassembled WGS sequence"/>
</dbReference>
<accession>A0A7W4W6T7</accession>
<dbReference type="Gene3D" id="3.40.50.1820">
    <property type="entry name" value="alpha/beta hydrolase"/>
    <property type="match status" value="1"/>
</dbReference>
<protein>
    <recommendedName>
        <fullName evidence="1">Serine aminopeptidase S33 domain-containing protein</fullName>
    </recommendedName>
</protein>
<dbReference type="EMBL" id="JACHWY010000003">
    <property type="protein sequence ID" value="MBB3048551.1"/>
    <property type="molecule type" value="Genomic_DNA"/>
</dbReference>
<comment type="caution">
    <text evidence="2">The sequence shown here is derived from an EMBL/GenBank/DDBJ whole genome shotgun (WGS) entry which is preliminary data.</text>
</comment>
<sequence length="286" mass="31097">MSRSVCSGGCISKGRLMRAAVILMLGLCLSGCASLLFHPMKELVATPLDHGRPYRDVWLKDGGPTLHGWWLPAEGEARATVYFLHGNAENISTHMHSVLWLPEQGYNVFLLDYRGYGQSDGAPELAGVIEDVRRGYDWLRADNDLPVVVLGQSIGGAVAGYAMATSSSKPEAVVLDAAVASFPRIARDVAERQWLTWPFSGLASRLMPSGYDLEPVIGALAGVPQLYFHSPDDAVIPLSHSQSLYAEAGGPKQFHQTHGPHIATFVFPDYREQLLVFLTTHISGAE</sequence>
<proteinExistence type="predicted"/>
<evidence type="ECO:0000313" key="3">
    <source>
        <dbReference type="Proteomes" id="UP000537130"/>
    </source>
</evidence>
<evidence type="ECO:0000313" key="2">
    <source>
        <dbReference type="EMBL" id="MBB3048551.1"/>
    </source>
</evidence>
<dbReference type="AlphaFoldDB" id="A0A7W4W6T7"/>
<dbReference type="InterPro" id="IPR022742">
    <property type="entry name" value="Hydrolase_4"/>
</dbReference>
<organism evidence="2 3">
    <name type="scientific">Litorivivens lipolytica</name>
    <dbReference type="NCBI Taxonomy" id="1524264"/>
    <lineage>
        <taxon>Bacteria</taxon>
        <taxon>Pseudomonadati</taxon>
        <taxon>Pseudomonadota</taxon>
        <taxon>Gammaproteobacteria</taxon>
        <taxon>Litorivivens</taxon>
    </lineage>
</organism>
<name>A0A7W4W6T7_9GAMM</name>
<reference evidence="2 3" key="1">
    <citation type="submission" date="2020-08" db="EMBL/GenBank/DDBJ databases">
        <title>Genomic Encyclopedia of Type Strains, Phase III (KMG-III): the genomes of soil and plant-associated and newly described type strains.</title>
        <authorList>
            <person name="Whitman W."/>
        </authorList>
    </citation>
    <scope>NUCLEOTIDE SEQUENCE [LARGE SCALE GENOMIC DNA]</scope>
    <source>
        <strain evidence="2 3">CECT 8654</strain>
    </source>
</reference>
<dbReference type="PANTHER" id="PTHR12277:SF81">
    <property type="entry name" value="PROTEIN ABHD13"/>
    <property type="match status" value="1"/>
</dbReference>
<dbReference type="RefSeq" id="WP_183411332.1">
    <property type="nucleotide sequence ID" value="NZ_JACHWY010000003.1"/>
</dbReference>
<keyword evidence="3" id="KW-1185">Reference proteome</keyword>
<dbReference type="PANTHER" id="PTHR12277">
    <property type="entry name" value="ALPHA/BETA HYDROLASE DOMAIN-CONTAINING PROTEIN"/>
    <property type="match status" value="1"/>
</dbReference>
<dbReference type="Pfam" id="PF12146">
    <property type="entry name" value="Hydrolase_4"/>
    <property type="match status" value="1"/>
</dbReference>